<dbReference type="EC" id="2.7.11.1" evidence="1"/>
<dbReference type="InterPro" id="IPR011009">
    <property type="entry name" value="Kinase-like_dom_sf"/>
</dbReference>
<keyword evidence="4 7" id="KW-0547">Nucleotide-binding</keyword>
<dbReference type="AlphaFoldDB" id="Q01V97"/>
<dbReference type="HOGENOM" id="CLU_012906_0_0_0"/>
<protein>
    <recommendedName>
        <fullName evidence="1">non-specific serine/threonine protein kinase</fullName>
        <ecNumber evidence="1">2.7.11.1</ecNumber>
    </recommendedName>
</protein>
<dbReference type="PROSITE" id="PS00107">
    <property type="entry name" value="PROTEIN_KINASE_ATP"/>
    <property type="match status" value="1"/>
</dbReference>
<feature type="transmembrane region" description="Helical" evidence="8">
    <location>
        <begin position="302"/>
        <end position="321"/>
    </location>
</feature>
<keyword evidence="2 10" id="KW-0723">Serine/threonine-protein kinase</keyword>
<dbReference type="SMART" id="SM00220">
    <property type="entry name" value="S_TKc"/>
    <property type="match status" value="1"/>
</dbReference>
<dbReference type="PANTHER" id="PTHR43289">
    <property type="entry name" value="MITOGEN-ACTIVATED PROTEIN KINASE KINASE KINASE 20-RELATED"/>
    <property type="match status" value="1"/>
</dbReference>
<evidence type="ECO:0000313" key="10">
    <source>
        <dbReference type="EMBL" id="ABJ86418.1"/>
    </source>
</evidence>
<dbReference type="InParanoid" id="Q01V97"/>
<evidence type="ECO:0000256" key="6">
    <source>
        <dbReference type="ARBA" id="ARBA00022840"/>
    </source>
</evidence>
<dbReference type="InterPro" id="IPR011659">
    <property type="entry name" value="WD40"/>
</dbReference>
<dbReference type="Gene3D" id="3.30.200.20">
    <property type="entry name" value="Phosphorylase Kinase, domain 1"/>
    <property type="match status" value="1"/>
</dbReference>
<keyword evidence="3" id="KW-0808">Transferase</keyword>
<dbReference type="Gene3D" id="2.120.10.30">
    <property type="entry name" value="TolB, C-terminal domain"/>
    <property type="match status" value="4"/>
</dbReference>
<proteinExistence type="predicted"/>
<dbReference type="SUPFAM" id="SSF56112">
    <property type="entry name" value="Protein kinase-like (PK-like)"/>
    <property type="match status" value="1"/>
</dbReference>
<evidence type="ECO:0000256" key="3">
    <source>
        <dbReference type="ARBA" id="ARBA00022679"/>
    </source>
</evidence>
<dbReference type="GO" id="GO:0005524">
    <property type="term" value="F:ATP binding"/>
    <property type="evidence" value="ECO:0007669"/>
    <property type="project" value="UniProtKB-UniRule"/>
</dbReference>
<keyword evidence="6 7" id="KW-0067">ATP-binding</keyword>
<dbReference type="eggNOG" id="COG0515">
    <property type="taxonomic scope" value="Bacteria"/>
</dbReference>
<dbReference type="FunFam" id="1.10.510.10:FF:000021">
    <property type="entry name" value="Serine/threonine protein kinase"/>
    <property type="match status" value="1"/>
</dbReference>
<keyword evidence="5 10" id="KW-0418">Kinase</keyword>
<gene>
    <name evidence="10" type="ordered locus">Acid_5471</name>
</gene>
<dbReference type="PROSITE" id="PS50011">
    <property type="entry name" value="PROTEIN_KINASE_DOM"/>
    <property type="match status" value="1"/>
</dbReference>
<dbReference type="Gene3D" id="1.10.510.10">
    <property type="entry name" value="Transferase(Phosphotransferase) domain 1"/>
    <property type="match status" value="1"/>
</dbReference>
<dbReference type="PANTHER" id="PTHR43289:SF34">
    <property type="entry name" value="SERINE_THREONINE-PROTEIN KINASE YBDM-RELATED"/>
    <property type="match status" value="1"/>
</dbReference>
<dbReference type="GO" id="GO:0004674">
    <property type="term" value="F:protein serine/threonine kinase activity"/>
    <property type="evidence" value="ECO:0007669"/>
    <property type="project" value="UniProtKB-KW"/>
</dbReference>
<dbReference type="InterPro" id="IPR000719">
    <property type="entry name" value="Prot_kinase_dom"/>
</dbReference>
<keyword evidence="8" id="KW-1133">Transmembrane helix</keyword>
<dbReference type="CDD" id="cd14014">
    <property type="entry name" value="STKc_PknB_like"/>
    <property type="match status" value="1"/>
</dbReference>
<evidence type="ECO:0000256" key="2">
    <source>
        <dbReference type="ARBA" id="ARBA00022527"/>
    </source>
</evidence>
<evidence type="ECO:0000256" key="5">
    <source>
        <dbReference type="ARBA" id="ARBA00022777"/>
    </source>
</evidence>
<sequence length="903" mass="98065">MNSPTATAIPDPGRRLGHYEIREKLGSGGMGSVYLAFDTRLNRSVALKILSIENWEGTDGASRLLREAQAASALNHPNIITIYEVGREHEIDFIAMEHISGKTLAKLATRRLSPRELIPLLIQIADALAAAHTAGIVHRDLKPSNIMVTDRGLVKVLDFGIAKIKPGGNPADDPTQTITQLGQVHGTVAYMSPEQAEGREVDHRSDIFSFGCVFYELITGQRAFHADTGLATLAAVVAKDPRPVRELVPDLPRSVERILENCLRKRRNDRWQSIEDVKLVLEAALADLDLPQPVRRARRWPFVLAAGGAALLAVAATFWWLRPPPAAPAQILRRVTNTSGLTAFPTLSRDGTLLAFASDRSDAGNLDIWIQQIGGRDPFRLTTDDADDTDPSISPDGTRVAFRSERNGGGIYVVPSMGGEAALLVPGGRAPRFSPDGRWIAYWAGRESESLLPGTARVFVIESGGGQPRQLGTDLGTATSPIWSPDGDRVLALARRDLSDPAPDWWTLPLQSGASQKTGALSALAAQRRRYTAWNTQIFPIEWRASGRVLFASGPADGGNLWEIAITGGKASGLATQITQGPGLQLQASTAATPDHRMAFSNLEWKPEIWSQAVDADRGVARGDVVRVTVDEPSSMSPSLSGDGRYLAFLRRQLGLTSLRSRELANGKEITLVTGNGAFFNPRLSGDGSTVAYSDAEGSLFAMPRTGGPAEKLCSACGTVMGISADGKRISYEPIQAENLTWYDLDRKASVTAAPRPAEGVLSAGRFSPDGKWIAFHMRTRQSTSQIFLLPTIATLPLPRESWVPVTDGKSDELEPAWSPNGELLYYLSDRDGFRCIWARRLDHTTHQPSGDAFAVVHFHRSRRSLKRITNTTGLTGLSVADGRMVFSFGELTGNIWLLETPR</sequence>
<evidence type="ECO:0000256" key="8">
    <source>
        <dbReference type="SAM" id="Phobius"/>
    </source>
</evidence>
<dbReference type="Pfam" id="PF07676">
    <property type="entry name" value="PD40"/>
    <property type="match status" value="6"/>
</dbReference>
<organism evidence="10">
    <name type="scientific">Solibacter usitatus (strain Ellin6076)</name>
    <dbReference type="NCBI Taxonomy" id="234267"/>
    <lineage>
        <taxon>Bacteria</taxon>
        <taxon>Pseudomonadati</taxon>
        <taxon>Acidobacteriota</taxon>
        <taxon>Terriglobia</taxon>
        <taxon>Bryobacterales</taxon>
        <taxon>Solibacteraceae</taxon>
        <taxon>Candidatus Solibacter</taxon>
    </lineage>
</organism>
<evidence type="ECO:0000256" key="4">
    <source>
        <dbReference type="ARBA" id="ARBA00022741"/>
    </source>
</evidence>
<dbReference type="eggNOG" id="COG0823">
    <property type="taxonomic scope" value="Bacteria"/>
</dbReference>
<name>Q01V97_SOLUE</name>
<keyword evidence="8" id="KW-0812">Transmembrane</keyword>
<dbReference type="InterPro" id="IPR017441">
    <property type="entry name" value="Protein_kinase_ATP_BS"/>
</dbReference>
<evidence type="ECO:0000259" key="9">
    <source>
        <dbReference type="PROSITE" id="PS50011"/>
    </source>
</evidence>
<dbReference type="Pfam" id="PF00069">
    <property type="entry name" value="Pkinase"/>
    <property type="match status" value="1"/>
</dbReference>
<accession>Q01V97</accession>
<dbReference type="KEGG" id="sus:Acid_5471"/>
<feature type="domain" description="Protein kinase" evidence="9">
    <location>
        <begin position="19"/>
        <end position="285"/>
    </location>
</feature>
<dbReference type="STRING" id="234267.Acid_5471"/>
<keyword evidence="8" id="KW-0472">Membrane</keyword>
<dbReference type="PROSITE" id="PS00108">
    <property type="entry name" value="PROTEIN_KINASE_ST"/>
    <property type="match status" value="1"/>
</dbReference>
<evidence type="ECO:0000256" key="1">
    <source>
        <dbReference type="ARBA" id="ARBA00012513"/>
    </source>
</evidence>
<dbReference type="SUPFAM" id="SSF82171">
    <property type="entry name" value="DPP6 N-terminal domain-like"/>
    <property type="match status" value="2"/>
</dbReference>
<feature type="binding site" evidence="7">
    <location>
        <position position="48"/>
    </location>
    <ligand>
        <name>ATP</name>
        <dbReference type="ChEBI" id="CHEBI:30616"/>
    </ligand>
</feature>
<dbReference type="OrthoDB" id="101360at2"/>
<dbReference type="EMBL" id="CP000473">
    <property type="protein sequence ID" value="ABJ86418.1"/>
    <property type="molecule type" value="Genomic_DNA"/>
</dbReference>
<reference evidence="10" key="1">
    <citation type="submission" date="2006-10" db="EMBL/GenBank/DDBJ databases">
        <title>Complete sequence of Solibacter usitatus Ellin6076.</title>
        <authorList>
            <consortium name="US DOE Joint Genome Institute"/>
            <person name="Copeland A."/>
            <person name="Lucas S."/>
            <person name="Lapidus A."/>
            <person name="Barry K."/>
            <person name="Detter J.C."/>
            <person name="Glavina del Rio T."/>
            <person name="Hammon N."/>
            <person name="Israni S."/>
            <person name="Dalin E."/>
            <person name="Tice H."/>
            <person name="Pitluck S."/>
            <person name="Thompson L.S."/>
            <person name="Brettin T."/>
            <person name="Bruce D."/>
            <person name="Han C."/>
            <person name="Tapia R."/>
            <person name="Gilna P."/>
            <person name="Schmutz J."/>
            <person name="Larimer F."/>
            <person name="Land M."/>
            <person name="Hauser L."/>
            <person name="Kyrpides N."/>
            <person name="Mikhailova N."/>
            <person name="Janssen P.H."/>
            <person name="Kuske C.R."/>
            <person name="Richardson P."/>
        </authorList>
    </citation>
    <scope>NUCLEOTIDE SEQUENCE</scope>
    <source>
        <strain evidence="10">Ellin6076</strain>
    </source>
</reference>
<evidence type="ECO:0000256" key="7">
    <source>
        <dbReference type="PROSITE-ProRule" id="PRU10141"/>
    </source>
</evidence>
<dbReference type="InterPro" id="IPR011042">
    <property type="entry name" value="6-blade_b-propeller_TolB-like"/>
</dbReference>
<dbReference type="InterPro" id="IPR008271">
    <property type="entry name" value="Ser/Thr_kinase_AS"/>
</dbReference>